<dbReference type="Pfam" id="PF13454">
    <property type="entry name" value="NAD_binding_9"/>
    <property type="match status" value="1"/>
</dbReference>
<dbReference type="Proteomes" id="UP000515291">
    <property type="component" value="Chromosome"/>
</dbReference>
<proteinExistence type="predicted"/>
<gene>
    <name evidence="3" type="ORF">HB776_15310</name>
</gene>
<organism evidence="3 4">
    <name type="scientific">Tardiphaga robiniae</name>
    <dbReference type="NCBI Taxonomy" id="943830"/>
    <lineage>
        <taxon>Bacteria</taxon>
        <taxon>Pseudomonadati</taxon>
        <taxon>Pseudomonadota</taxon>
        <taxon>Alphaproteobacteria</taxon>
        <taxon>Hyphomicrobiales</taxon>
        <taxon>Nitrobacteraceae</taxon>
        <taxon>Tardiphaga</taxon>
    </lineage>
</organism>
<dbReference type="SUPFAM" id="SSF51905">
    <property type="entry name" value="FAD/NAD(P)-binding domain"/>
    <property type="match status" value="2"/>
</dbReference>
<evidence type="ECO:0000313" key="4">
    <source>
        <dbReference type="Proteomes" id="UP000515291"/>
    </source>
</evidence>
<accession>A0A7G6U0B5</accession>
<keyword evidence="1" id="KW-0472">Membrane</keyword>
<dbReference type="PRINTS" id="PR00368">
    <property type="entry name" value="FADPNR"/>
</dbReference>
<evidence type="ECO:0000313" key="3">
    <source>
        <dbReference type="EMBL" id="QND72447.1"/>
    </source>
</evidence>
<dbReference type="PANTHER" id="PTHR40254:SF1">
    <property type="entry name" value="BLR0577 PROTEIN"/>
    <property type="match status" value="1"/>
</dbReference>
<dbReference type="InterPro" id="IPR038732">
    <property type="entry name" value="HpyO/CreE_NAD-binding"/>
</dbReference>
<dbReference type="Gene3D" id="3.50.50.60">
    <property type="entry name" value="FAD/NAD(P)-binding domain"/>
    <property type="match status" value="1"/>
</dbReference>
<dbReference type="AlphaFoldDB" id="A0A7G6U0B5"/>
<reference evidence="4" key="1">
    <citation type="journal article" date="2020" name="Mol. Plant Microbe">
        <title>Rhizobial microsymbionts of the narrowly endemic Oxytropis species growing in Kamchatka are characterized by significant genetic diversity and possess a set of genes that are associated with T3SS and T6SS secretion systems and can affect the development of symbiosis.</title>
        <authorList>
            <person name="Safronova V."/>
            <person name="Guro P."/>
            <person name="Sazanova A."/>
            <person name="Kuznetsova I."/>
            <person name="Belimov A."/>
            <person name="Yakubov V."/>
            <person name="Chirak E."/>
            <person name="Afonin A."/>
            <person name="Gogolev Y."/>
            <person name="Andronov E."/>
            <person name="Tikhonovich I."/>
        </authorList>
    </citation>
    <scope>NUCLEOTIDE SEQUENCE [LARGE SCALE GENOMIC DNA]</scope>
    <source>
        <strain evidence="4">581</strain>
    </source>
</reference>
<dbReference type="PANTHER" id="PTHR40254">
    <property type="entry name" value="BLR0577 PROTEIN"/>
    <property type="match status" value="1"/>
</dbReference>
<dbReference type="KEGG" id="trb:HB776_15310"/>
<protein>
    <submittedName>
        <fullName evidence="3">FAD-dependent oxidoreductase</fullName>
    </submittedName>
</protein>
<dbReference type="InterPro" id="IPR036188">
    <property type="entry name" value="FAD/NAD-bd_sf"/>
</dbReference>
<keyword evidence="1" id="KW-0812">Transmembrane</keyword>
<evidence type="ECO:0000256" key="1">
    <source>
        <dbReference type="SAM" id="Phobius"/>
    </source>
</evidence>
<dbReference type="RefSeq" id="WP_184519069.1">
    <property type="nucleotide sequence ID" value="NZ_CP050292.1"/>
</dbReference>
<feature type="transmembrane region" description="Helical" evidence="1">
    <location>
        <begin position="12"/>
        <end position="30"/>
    </location>
</feature>
<name>A0A7G6U0B5_9BRAD</name>
<keyword evidence="1" id="KW-1133">Transmembrane helix</keyword>
<sequence length="452" mass="49113">MTSASPHSLRVAVIGGGVAGAFAGIILARLPQIGPITVLDRDGAFGRGLAYSAKAKWHRINVPASKMGGLGAEDNGFVEWLTETGQADWPDYSTSFVPRRVYGDYISTKFNELTGTGRVTPWQDVALGITRQDHDYRVATASGATIDADLVFLCLGNQPPSPFPGIEASPRSITNVWAPGALDPIGKDDRVLVIGTGATAVDMVIDLFHRGMRAPITMVSRRGLLPLIDVPAQTDPDPMNSFPVPTARGLLAALLRDTRRKVAAGIPWQTMVDTFRLSIGELYRNASETERARFARHLRAIWMVHRHRLAPDVAELLEQLQRDKQLDVIAGRITSAVATPSGHDVTIRQRGHGETINLATNWILNCTGPEERYDRLRDPLIKSLLATGQVRTGFNGLGLDVAPTCELRDSAGHVQPGFYAIGPATRGAFWEVTAASNIRRQLLAVSEQLEKL</sequence>
<feature type="domain" description="FAD-dependent urate hydroxylase HpyO/Asp monooxygenase CreE-like FAD/NAD(P)-binding" evidence="2">
    <location>
        <begin position="12"/>
        <end position="158"/>
    </location>
</feature>
<dbReference type="InterPro" id="IPR052189">
    <property type="entry name" value="L-asp_N-monooxygenase_NS-form"/>
</dbReference>
<evidence type="ECO:0000259" key="2">
    <source>
        <dbReference type="Pfam" id="PF13454"/>
    </source>
</evidence>
<dbReference type="EMBL" id="CP050292">
    <property type="protein sequence ID" value="QND72447.1"/>
    <property type="molecule type" value="Genomic_DNA"/>
</dbReference>